<feature type="compositionally biased region" description="Polar residues" evidence="4">
    <location>
        <begin position="334"/>
        <end position="344"/>
    </location>
</feature>
<accession>A0A6H1TUD4</accession>
<keyword evidence="1 3" id="KW-0853">WD repeat</keyword>
<dbReference type="InterPro" id="IPR001680">
    <property type="entry name" value="WD40_rpt"/>
</dbReference>
<feature type="repeat" description="WD" evidence="3">
    <location>
        <begin position="628"/>
        <end position="663"/>
    </location>
</feature>
<evidence type="ECO:0000256" key="2">
    <source>
        <dbReference type="ARBA" id="ARBA00022737"/>
    </source>
</evidence>
<dbReference type="PRINTS" id="PR00320">
    <property type="entry name" value="GPROTEINBRPT"/>
</dbReference>
<dbReference type="SMART" id="SM00320">
    <property type="entry name" value="WD40"/>
    <property type="match status" value="7"/>
</dbReference>
<dbReference type="InterPro" id="IPR020472">
    <property type="entry name" value="WD40_PAC1"/>
</dbReference>
<dbReference type="InterPro" id="IPR015943">
    <property type="entry name" value="WD40/YVTN_repeat-like_dom_sf"/>
</dbReference>
<dbReference type="Gene3D" id="2.130.10.10">
    <property type="entry name" value="YVTN repeat-like/Quinoprotein amine dehydrogenase"/>
    <property type="match status" value="3"/>
</dbReference>
<dbReference type="RefSeq" id="WP_168568192.1">
    <property type="nucleotide sequence ID" value="NZ_CP051167.1"/>
</dbReference>
<dbReference type="KEGG" id="oxy:HCG48_05180"/>
<dbReference type="AlphaFoldDB" id="A0A6H1TUD4"/>
<feature type="repeat" description="WD" evidence="3">
    <location>
        <begin position="411"/>
        <end position="452"/>
    </location>
</feature>
<feature type="compositionally biased region" description="Low complexity" evidence="4">
    <location>
        <begin position="318"/>
        <end position="333"/>
    </location>
</feature>
<dbReference type="Pfam" id="PF00400">
    <property type="entry name" value="WD40"/>
    <property type="match status" value="7"/>
</dbReference>
<dbReference type="PROSITE" id="PS50294">
    <property type="entry name" value="WD_REPEATS_REGION"/>
    <property type="match status" value="6"/>
</dbReference>
<proteinExistence type="predicted"/>
<dbReference type="CDD" id="cd00200">
    <property type="entry name" value="WD40"/>
    <property type="match status" value="1"/>
</dbReference>
<feature type="repeat" description="WD" evidence="3">
    <location>
        <begin position="495"/>
        <end position="536"/>
    </location>
</feature>
<feature type="compositionally biased region" description="Polar residues" evidence="4">
    <location>
        <begin position="302"/>
        <end position="317"/>
    </location>
</feature>
<sequence length="663" mass="73284">MLDELYSLIFGTLLFGGRITGSLEADGLGKLSSEYLCQLFVTGRDRALRNPNHGFKKVVLDAAIDALDLAISLHIDRVTPAHQKQIYAWLQRRVNFFKNQNNLPQPSSLNASKNQNKMIFSRAEEIAQLSVREQSQALSSLKKGIEANFYLDALPVQFRYGFEQDWLVCTSLHLGERLRSNNTIYKILEQELQFFSKSPLLADCFQNIQGIQQNFIRLLRYPQKYLCLIQAIDFDVQQLRAEMMYPLDSKSLSGDDVDTARMASSDSGLAQTDTQVDRLLDLLDSPSSPTPDRVRPAAIDISTRTSQPQSSAPKINGNSPENNRSTSSESNRSLPQPISGNSPSPREAIVWKCVNTLTAHSDSVVSITYAQQLAERTQRSSYILVSGSWDKTINLWYLGNNGQVHRSPYTLNNRSASVYSVAISPDRQFLAMGCVDYTVRLWHLSHPQSNRILTGHSVPIYSVAFSPDGRFLASGSGDQTVKLWDVSSGELLETLIGHSGFVYSVAFSPDGKILATGSADKTIKLWQVSTRKLLRTLIGNAAVTSVTFSPDGRTLASASRDETIKLWQLETSTLEAGTRPAPTRTLTGHSAEVLCVAVSPRSPILASGSHDKTIKLWHLGSGQLIGTLTGHFDSVNAVAFSPDGQLLTSASHDKTIKIWRMMR</sequence>
<dbReference type="Proteomes" id="UP000500857">
    <property type="component" value="Chromosome"/>
</dbReference>
<dbReference type="PROSITE" id="PS00678">
    <property type="entry name" value="WD_REPEATS_1"/>
    <property type="match status" value="1"/>
</dbReference>
<organism evidence="5 6">
    <name type="scientific">Oxynema aestuarii AP17</name>
    <dbReference type="NCBI Taxonomy" id="2064643"/>
    <lineage>
        <taxon>Bacteria</taxon>
        <taxon>Bacillati</taxon>
        <taxon>Cyanobacteriota</taxon>
        <taxon>Cyanophyceae</taxon>
        <taxon>Oscillatoriophycideae</taxon>
        <taxon>Oscillatoriales</taxon>
        <taxon>Oscillatoriaceae</taxon>
        <taxon>Oxynema</taxon>
        <taxon>Oxynema aestuarii</taxon>
    </lineage>
</organism>
<dbReference type="EMBL" id="CP051167">
    <property type="protein sequence ID" value="QIZ70035.1"/>
    <property type="molecule type" value="Genomic_DNA"/>
</dbReference>
<name>A0A6H1TUD4_9CYAN</name>
<evidence type="ECO:0000313" key="5">
    <source>
        <dbReference type="EMBL" id="QIZ70035.1"/>
    </source>
</evidence>
<feature type="repeat" description="WD" evidence="3">
    <location>
        <begin position="453"/>
        <end position="494"/>
    </location>
</feature>
<evidence type="ECO:0000313" key="6">
    <source>
        <dbReference type="Proteomes" id="UP000500857"/>
    </source>
</evidence>
<keyword evidence="6" id="KW-1185">Reference proteome</keyword>
<reference evidence="5 6" key="1">
    <citation type="submission" date="2020-04" db="EMBL/GenBank/DDBJ databases">
        <authorList>
            <person name="Basu S."/>
            <person name="Maruthanayagam V."/>
            <person name="Chakraborty S."/>
            <person name="Pramanik A."/>
            <person name="Mukherjee J."/>
            <person name="Brink B."/>
        </authorList>
    </citation>
    <scope>NUCLEOTIDE SEQUENCE [LARGE SCALE GENOMIC DNA]</scope>
    <source>
        <strain evidence="5 6">AP17</strain>
    </source>
</reference>
<feature type="region of interest" description="Disordered" evidence="4">
    <location>
        <begin position="250"/>
        <end position="270"/>
    </location>
</feature>
<keyword evidence="2" id="KW-0677">Repeat</keyword>
<evidence type="ECO:0000256" key="3">
    <source>
        <dbReference type="PROSITE-ProRule" id="PRU00221"/>
    </source>
</evidence>
<feature type="repeat" description="WD" evidence="3">
    <location>
        <begin position="543"/>
        <end position="577"/>
    </location>
</feature>
<dbReference type="PANTHER" id="PTHR44129">
    <property type="entry name" value="WD REPEAT-CONTAINING PROTEIN POP1"/>
    <property type="match status" value="1"/>
</dbReference>
<feature type="region of interest" description="Disordered" evidence="4">
    <location>
        <begin position="301"/>
        <end position="345"/>
    </location>
</feature>
<dbReference type="InterPro" id="IPR050349">
    <property type="entry name" value="WD_LIS1/nudF_dynein_reg"/>
</dbReference>
<evidence type="ECO:0000256" key="1">
    <source>
        <dbReference type="ARBA" id="ARBA00022574"/>
    </source>
</evidence>
<dbReference type="InterPro" id="IPR019775">
    <property type="entry name" value="WD40_repeat_CS"/>
</dbReference>
<evidence type="ECO:0000256" key="4">
    <source>
        <dbReference type="SAM" id="MobiDB-lite"/>
    </source>
</evidence>
<protein>
    <submittedName>
        <fullName evidence="5">WD40 repeat domain-containing protein</fullName>
    </submittedName>
</protein>
<dbReference type="SUPFAM" id="SSF50978">
    <property type="entry name" value="WD40 repeat-like"/>
    <property type="match status" value="1"/>
</dbReference>
<feature type="repeat" description="WD" evidence="3">
    <location>
        <begin position="357"/>
        <end position="406"/>
    </location>
</feature>
<feature type="repeat" description="WD" evidence="3">
    <location>
        <begin position="586"/>
        <end position="627"/>
    </location>
</feature>
<dbReference type="InterPro" id="IPR036322">
    <property type="entry name" value="WD40_repeat_dom_sf"/>
</dbReference>
<gene>
    <name evidence="5" type="ORF">HCG48_05180</name>
</gene>
<dbReference type="PROSITE" id="PS50082">
    <property type="entry name" value="WD_REPEATS_2"/>
    <property type="match status" value="7"/>
</dbReference>